<feature type="domain" description="RNA polymerase sigma factor 70 region 4 type 2" evidence="7">
    <location>
        <begin position="128"/>
        <end position="179"/>
    </location>
</feature>
<evidence type="ECO:0000259" key="6">
    <source>
        <dbReference type="Pfam" id="PF04542"/>
    </source>
</evidence>
<dbReference type="SUPFAM" id="SSF88659">
    <property type="entry name" value="Sigma3 and sigma4 domains of RNA polymerase sigma factors"/>
    <property type="match status" value="1"/>
</dbReference>
<keyword evidence="3" id="KW-0731">Sigma factor</keyword>
<dbReference type="InterPro" id="IPR013325">
    <property type="entry name" value="RNA_pol_sigma_r2"/>
</dbReference>
<dbReference type="InterPro" id="IPR013249">
    <property type="entry name" value="RNA_pol_sigma70_r4_t2"/>
</dbReference>
<dbReference type="GO" id="GO:0006352">
    <property type="term" value="P:DNA-templated transcription initiation"/>
    <property type="evidence" value="ECO:0007669"/>
    <property type="project" value="InterPro"/>
</dbReference>
<dbReference type="InterPro" id="IPR014284">
    <property type="entry name" value="RNA_pol_sigma-70_dom"/>
</dbReference>
<proteinExistence type="inferred from homology"/>
<evidence type="ECO:0000256" key="2">
    <source>
        <dbReference type="ARBA" id="ARBA00023015"/>
    </source>
</evidence>
<evidence type="ECO:0000313" key="8">
    <source>
        <dbReference type="EMBL" id="NLJ17508.1"/>
    </source>
</evidence>
<evidence type="ECO:0000256" key="1">
    <source>
        <dbReference type="ARBA" id="ARBA00010641"/>
    </source>
</evidence>
<dbReference type="EMBL" id="JAAYSM010000042">
    <property type="protein sequence ID" value="NLJ17508.1"/>
    <property type="molecule type" value="Genomic_DNA"/>
</dbReference>
<keyword evidence="2" id="KW-0805">Transcription regulation</keyword>
<evidence type="ECO:0000256" key="4">
    <source>
        <dbReference type="ARBA" id="ARBA00023125"/>
    </source>
</evidence>
<comment type="caution">
    <text evidence="8">The sequence shown here is derived from an EMBL/GenBank/DDBJ whole genome shotgun (WGS) entry which is preliminary data.</text>
</comment>
<dbReference type="InterPro" id="IPR007627">
    <property type="entry name" value="RNA_pol_sigma70_r2"/>
</dbReference>
<dbReference type="AlphaFoldDB" id="A0A7X8C1Z7"/>
<keyword evidence="4" id="KW-0238">DNA-binding</keyword>
<dbReference type="PANTHER" id="PTHR43133">
    <property type="entry name" value="RNA POLYMERASE ECF-TYPE SIGMA FACTO"/>
    <property type="match status" value="1"/>
</dbReference>
<dbReference type="GO" id="GO:0003677">
    <property type="term" value="F:DNA binding"/>
    <property type="evidence" value="ECO:0007669"/>
    <property type="project" value="UniProtKB-KW"/>
</dbReference>
<reference evidence="8 9" key="1">
    <citation type="journal article" date="2020" name="Biotechnol. Biofuels">
        <title>New insights from the biogas microbiome by comprehensive genome-resolved metagenomics of nearly 1600 species originating from multiple anaerobic digesters.</title>
        <authorList>
            <person name="Campanaro S."/>
            <person name="Treu L."/>
            <person name="Rodriguez-R L.M."/>
            <person name="Kovalovszki A."/>
            <person name="Ziels R.M."/>
            <person name="Maus I."/>
            <person name="Zhu X."/>
            <person name="Kougias P.G."/>
            <person name="Basile A."/>
            <person name="Luo G."/>
            <person name="Schluter A."/>
            <person name="Konstantinidis K.T."/>
            <person name="Angelidaki I."/>
        </authorList>
    </citation>
    <scope>NUCLEOTIDE SEQUENCE [LARGE SCALE GENOMIC DNA]</scope>
    <source>
        <strain evidence="8">AS23ysBPME_34</strain>
    </source>
</reference>
<dbReference type="Gene3D" id="1.10.1740.10">
    <property type="match status" value="1"/>
</dbReference>
<dbReference type="PANTHER" id="PTHR43133:SF8">
    <property type="entry name" value="RNA POLYMERASE SIGMA FACTOR HI_1459-RELATED"/>
    <property type="match status" value="1"/>
</dbReference>
<sequence length="542" mass="61945">MGKSEMKTSIPMVNGEFDYEFLYNHSSKLIFYVIRRLINDEDVVKDLVQDTYISAFKNIDDLDEYTLEDFTRWSARIASNNAKQYLRKKRPMAFTDLTGDEFDLNQELEDEGTFESPDVTAHKEEISQIVAEIMDSLPEDQRLCVFMFYFEDKTTKEISEELDLSENTIKSRLRYGRDKIKDMLSTKEAQGFKFFSVAPIPIFVYGLKNGAEFVKPIPFKGFALAMTPFGKIKQLIKNGLDKVFSNPVILASAVATGTLAVIGINSSLKKEDPINPLEYVEVIFEGYDKNGVAKYEWHDDSYEVDLNFDKSENLSNGDVIKLSTKDGAFDREFEVNGLKDITKVDLSQYLKVSFSGLEGQGIAHVSLMKSDDPDIDIYLEKIELEYNQDSTLRNNDLFEIKVFVPQVEGYQLISDNLEYKVSGLKQDIRPIIMKRIYQIHDKENISEILYQQDTDLNGEWISDSLEIISIELTEVKIGKQGAQYVTYSESKLTTNDGTYQVGVVSQFDPSLKVSSDIFGAIKSSRVSLESFKSYYLKDVVWE</sequence>
<dbReference type="GO" id="GO:0016987">
    <property type="term" value="F:sigma factor activity"/>
    <property type="evidence" value="ECO:0007669"/>
    <property type="project" value="UniProtKB-KW"/>
</dbReference>
<dbReference type="Pfam" id="PF04542">
    <property type="entry name" value="Sigma70_r2"/>
    <property type="match status" value="1"/>
</dbReference>
<evidence type="ECO:0000256" key="5">
    <source>
        <dbReference type="ARBA" id="ARBA00023163"/>
    </source>
</evidence>
<evidence type="ECO:0000313" key="9">
    <source>
        <dbReference type="Proteomes" id="UP000541058"/>
    </source>
</evidence>
<keyword evidence="5" id="KW-0804">Transcription</keyword>
<dbReference type="NCBIfam" id="TIGR02937">
    <property type="entry name" value="sigma70-ECF"/>
    <property type="match status" value="1"/>
</dbReference>
<feature type="domain" description="RNA polymerase sigma-70 region 2" evidence="6">
    <location>
        <begin position="22"/>
        <end position="90"/>
    </location>
</feature>
<dbReference type="InterPro" id="IPR013324">
    <property type="entry name" value="RNA_pol_sigma_r3/r4-like"/>
</dbReference>
<dbReference type="Proteomes" id="UP000541058">
    <property type="component" value="Unassembled WGS sequence"/>
</dbReference>
<comment type="similarity">
    <text evidence="1">Belongs to the sigma-70 factor family. ECF subfamily.</text>
</comment>
<dbReference type="RefSeq" id="WP_276646103.1">
    <property type="nucleotide sequence ID" value="NZ_JAAYSM010000042.1"/>
</dbReference>
<dbReference type="Gene3D" id="1.10.10.10">
    <property type="entry name" value="Winged helix-like DNA-binding domain superfamily/Winged helix DNA-binding domain"/>
    <property type="match status" value="1"/>
</dbReference>
<evidence type="ECO:0000256" key="3">
    <source>
        <dbReference type="ARBA" id="ARBA00023082"/>
    </source>
</evidence>
<organism evidence="8 9">
    <name type="scientific">Globicatella sulfidifaciens</name>
    <dbReference type="NCBI Taxonomy" id="136093"/>
    <lineage>
        <taxon>Bacteria</taxon>
        <taxon>Bacillati</taxon>
        <taxon>Bacillota</taxon>
        <taxon>Bacilli</taxon>
        <taxon>Lactobacillales</taxon>
        <taxon>Aerococcaceae</taxon>
        <taxon>Globicatella</taxon>
    </lineage>
</organism>
<protein>
    <submittedName>
        <fullName evidence="8">Sigma-70 family RNA polymerase sigma factor</fullName>
    </submittedName>
</protein>
<dbReference type="InterPro" id="IPR036388">
    <property type="entry name" value="WH-like_DNA-bd_sf"/>
</dbReference>
<dbReference type="SUPFAM" id="SSF88946">
    <property type="entry name" value="Sigma2 domain of RNA polymerase sigma factors"/>
    <property type="match status" value="1"/>
</dbReference>
<dbReference type="Pfam" id="PF08281">
    <property type="entry name" value="Sigma70_r4_2"/>
    <property type="match status" value="1"/>
</dbReference>
<accession>A0A7X8C1Z7</accession>
<name>A0A7X8C1Z7_9LACT</name>
<evidence type="ECO:0000259" key="7">
    <source>
        <dbReference type="Pfam" id="PF08281"/>
    </source>
</evidence>
<dbReference type="InterPro" id="IPR039425">
    <property type="entry name" value="RNA_pol_sigma-70-like"/>
</dbReference>
<gene>
    <name evidence="8" type="ORF">GX355_01470</name>
</gene>
<dbReference type="CDD" id="cd06171">
    <property type="entry name" value="Sigma70_r4"/>
    <property type="match status" value="1"/>
</dbReference>